<dbReference type="EMBL" id="MFJV01000001">
    <property type="protein sequence ID" value="OGG23639.1"/>
    <property type="molecule type" value="Genomic_DNA"/>
</dbReference>
<dbReference type="AlphaFoldDB" id="A0A1F6AFX0"/>
<name>A0A1F6AFX0_9BACT</name>
<gene>
    <name evidence="3" type="ORF">A3A79_00320</name>
</gene>
<organism evidence="3 4">
    <name type="scientific">Candidatus Gottesmanbacteria bacterium RIFCSPLOWO2_01_FULL_43_11b</name>
    <dbReference type="NCBI Taxonomy" id="1798392"/>
    <lineage>
        <taxon>Bacteria</taxon>
        <taxon>Candidatus Gottesmaniibacteriota</taxon>
    </lineage>
</organism>
<dbReference type="InterPro" id="IPR043719">
    <property type="entry name" value="DUF5660"/>
</dbReference>
<protein>
    <recommendedName>
        <fullName evidence="2">DUF5660 domain-containing protein</fullName>
    </recommendedName>
</protein>
<reference evidence="3 4" key="1">
    <citation type="journal article" date="2016" name="Nat. Commun.">
        <title>Thousands of microbial genomes shed light on interconnected biogeochemical processes in an aquifer system.</title>
        <authorList>
            <person name="Anantharaman K."/>
            <person name="Brown C.T."/>
            <person name="Hug L.A."/>
            <person name="Sharon I."/>
            <person name="Castelle C.J."/>
            <person name="Probst A.J."/>
            <person name="Thomas B.C."/>
            <person name="Singh A."/>
            <person name="Wilkins M.J."/>
            <person name="Karaoz U."/>
            <person name="Brodie E.L."/>
            <person name="Williams K.H."/>
            <person name="Hubbard S.S."/>
            <person name="Banfield J.F."/>
        </authorList>
    </citation>
    <scope>NUCLEOTIDE SEQUENCE [LARGE SCALE GENOMIC DNA]</scope>
</reference>
<sequence length="197" mass="21914">MTSKQQNQKKSVTNFTNDNILESLRGVGGNVVKTSADTATKISSDVLTSLFGALPKSGELKANEPIDIRTEQEAVPVVARRPDILSPRTDIAELNLKQQIEAVRMELKGLAESLKNLHTEVEKTINEVPVEPGIYHVNFFARLRSFLKILREQIDDSRSWMAVSNTRKKKMGYWGMFKKHGTTFGLSGERAIATQAG</sequence>
<proteinExistence type="predicted"/>
<dbReference type="STRING" id="1798392.A3A79_00320"/>
<feature type="coiled-coil region" evidence="1">
    <location>
        <begin position="100"/>
        <end position="127"/>
    </location>
</feature>
<evidence type="ECO:0000313" key="3">
    <source>
        <dbReference type="EMBL" id="OGG23639.1"/>
    </source>
</evidence>
<dbReference type="Proteomes" id="UP000178759">
    <property type="component" value="Unassembled WGS sequence"/>
</dbReference>
<accession>A0A1F6AFX0</accession>
<keyword evidence="1" id="KW-0175">Coiled coil</keyword>
<feature type="domain" description="DUF5660" evidence="2">
    <location>
        <begin position="95"/>
        <end position="197"/>
    </location>
</feature>
<comment type="caution">
    <text evidence="3">The sequence shown here is derived from an EMBL/GenBank/DDBJ whole genome shotgun (WGS) entry which is preliminary data.</text>
</comment>
<dbReference type="Pfam" id="PF18904">
    <property type="entry name" value="DUF5660"/>
    <property type="match status" value="1"/>
</dbReference>
<evidence type="ECO:0000259" key="2">
    <source>
        <dbReference type="Pfam" id="PF18904"/>
    </source>
</evidence>
<evidence type="ECO:0000313" key="4">
    <source>
        <dbReference type="Proteomes" id="UP000178759"/>
    </source>
</evidence>
<evidence type="ECO:0000256" key="1">
    <source>
        <dbReference type="SAM" id="Coils"/>
    </source>
</evidence>